<dbReference type="RefSeq" id="WP_284480408.1">
    <property type="nucleotide sequence ID" value="NZ_JASNJD010000004.1"/>
</dbReference>
<dbReference type="Proteomes" id="UP001243757">
    <property type="component" value="Unassembled WGS sequence"/>
</dbReference>
<accession>A0ABT7EZ15</accession>
<evidence type="ECO:0008006" key="3">
    <source>
        <dbReference type="Google" id="ProtNLM"/>
    </source>
</evidence>
<sequence length="295" mass="33363">MSDKLQIIFHAGAHCTDEDRLLKCLLRNKDDFSAQGIAVPGPGKYRTLLKETFQAMEHAAPAEGARDVLIDAILDEEIASRLVMSNAHFFGSQRYAVGDGQFYPDAPDRVAQLRQLFHQDGLEIFMAIRNPAAFLPAVLQKATPPRIAETLGQCDPRDLRWSDLFARLQAAVPDVPLTVWCNEDLPLIWGELLRTMVGLDMDAKLAGNFDMLAEIMDREGMQRFRGYLHQHPEMTEAQRRKVMLAFLDKYALDEEITEELDLPGWSQDLVEELTELYEDDIDRIAGMDGVRFLAA</sequence>
<reference evidence="1 2" key="1">
    <citation type="submission" date="2023-05" db="EMBL/GenBank/DDBJ databases">
        <title>Pseudodonghicola sp. nov.</title>
        <authorList>
            <person name="Huang J."/>
        </authorList>
    </citation>
    <scope>NUCLEOTIDE SEQUENCE [LARGE SCALE GENOMIC DNA]</scope>
    <source>
        <strain evidence="1 2">IC7</strain>
    </source>
</reference>
<organism evidence="1 2">
    <name type="scientific">Pseudodonghicola flavimaris</name>
    <dbReference type="NCBI Taxonomy" id="3050036"/>
    <lineage>
        <taxon>Bacteria</taxon>
        <taxon>Pseudomonadati</taxon>
        <taxon>Pseudomonadota</taxon>
        <taxon>Alphaproteobacteria</taxon>
        <taxon>Rhodobacterales</taxon>
        <taxon>Paracoccaceae</taxon>
        <taxon>Pseudodonghicola</taxon>
    </lineage>
</organism>
<dbReference type="EMBL" id="JASNJD010000004">
    <property type="protein sequence ID" value="MDK3017596.1"/>
    <property type="molecule type" value="Genomic_DNA"/>
</dbReference>
<comment type="caution">
    <text evidence="1">The sequence shown here is derived from an EMBL/GenBank/DDBJ whole genome shotgun (WGS) entry which is preliminary data.</text>
</comment>
<protein>
    <recommendedName>
        <fullName evidence="3">Sulfotransferase family protein</fullName>
    </recommendedName>
</protein>
<name>A0ABT7EZ15_9RHOB</name>
<evidence type="ECO:0000313" key="1">
    <source>
        <dbReference type="EMBL" id="MDK3017596.1"/>
    </source>
</evidence>
<proteinExistence type="predicted"/>
<keyword evidence="2" id="KW-1185">Reference proteome</keyword>
<gene>
    <name evidence="1" type="ORF">QO033_07890</name>
</gene>
<evidence type="ECO:0000313" key="2">
    <source>
        <dbReference type="Proteomes" id="UP001243757"/>
    </source>
</evidence>